<sequence>MGRYYQKRPSEIVNIDDEYIAYCFDEVCYFYVAEAMDDEGKINWNKIKWDKEIEKNSKTNKGLLEFMQKYG</sequence>
<name>A0ABT1S5F5_9FIRM</name>
<evidence type="ECO:0000313" key="2">
    <source>
        <dbReference type="Proteomes" id="UP001524478"/>
    </source>
</evidence>
<dbReference type="Proteomes" id="UP001524478">
    <property type="component" value="Unassembled WGS sequence"/>
</dbReference>
<reference evidence="1 2" key="1">
    <citation type="submission" date="2022-06" db="EMBL/GenBank/DDBJ databases">
        <title>Isolation of gut microbiota from human fecal samples.</title>
        <authorList>
            <person name="Pamer E.G."/>
            <person name="Barat B."/>
            <person name="Waligurski E."/>
            <person name="Medina S."/>
            <person name="Paddock L."/>
            <person name="Mostad J."/>
        </authorList>
    </citation>
    <scope>NUCLEOTIDE SEQUENCE [LARGE SCALE GENOMIC DNA]</scope>
    <source>
        <strain evidence="1 2">DFI.7.95</strain>
    </source>
</reference>
<protein>
    <submittedName>
        <fullName evidence="1">Uncharacterized protein</fullName>
    </submittedName>
</protein>
<comment type="caution">
    <text evidence="1">The sequence shown here is derived from an EMBL/GenBank/DDBJ whole genome shotgun (WGS) entry which is preliminary data.</text>
</comment>
<organism evidence="1 2">
    <name type="scientific">Tissierella carlieri</name>
    <dbReference type="NCBI Taxonomy" id="689904"/>
    <lineage>
        <taxon>Bacteria</taxon>
        <taxon>Bacillati</taxon>
        <taxon>Bacillota</taxon>
        <taxon>Tissierellia</taxon>
        <taxon>Tissierellales</taxon>
        <taxon>Tissierellaceae</taxon>
        <taxon>Tissierella</taxon>
    </lineage>
</organism>
<evidence type="ECO:0000313" key="1">
    <source>
        <dbReference type="EMBL" id="MCQ4921562.1"/>
    </source>
</evidence>
<keyword evidence="2" id="KW-1185">Reference proteome</keyword>
<dbReference type="EMBL" id="JANGAC010000001">
    <property type="protein sequence ID" value="MCQ4921562.1"/>
    <property type="molecule type" value="Genomic_DNA"/>
</dbReference>
<dbReference type="RefSeq" id="WP_256310082.1">
    <property type="nucleotide sequence ID" value="NZ_JANGAC010000001.1"/>
</dbReference>
<proteinExistence type="predicted"/>
<accession>A0ABT1S5F5</accession>
<gene>
    <name evidence="1" type="ORF">NE686_00570</name>
</gene>